<evidence type="ECO:0000313" key="1">
    <source>
        <dbReference type="EMBL" id="JAH86509.1"/>
    </source>
</evidence>
<dbReference type="AlphaFoldDB" id="A0A0E9W812"/>
<organism evidence="1">
    <name type="scientific">Anguilla anguilla</name>
    <name type="common">European freshwater eel</name>
    <name type="synonym">Muraena anguilla</name>
    <dbReference type="NCBI Taxonomy" id="7936"/>
    <lineage>
        <taxon>Eukaryota</taxon>
        <taxon>Metazoa</taxon>
        <taxon>Chordata</taxon>
        <taxon>Craniata</taxon>
        <taxon>Vertebrata</taxon>
        <taxon>Euteleostomi</taxon>
        <taxon>Actinopterygii</taxon>
        <taxon>Neopterygii</taxon>
        <taxon>Teleostei</taxon>
        <taxon>Anguilliformes</taxon>
        <taxon>Anguillidae</taxon>
        <taxon>Anguilla</taxon>
    </lineage>
</organism>
<accession>A0A0E9W812</accession>
<name>A0A0E9W812_ANGAN</name>
<protein>
    <submittedName>
        <fullName evidence="1">Uncharacterized protein</fullName>
    </submittedName>
</protein>
<dbReference type="EMBL" id="GBXM01022068">
    <property type="protein sequence ID" value="JAH86509.1"/>
    <property type="molecule type" value="Transcribed_RNA"/>
</dbReference>
<reference evidence="1" key="1">
    <citation type="submission" date="2014-11" db="EMBL/GenBank/DDBJ databases">
        <authorList>
            <person name="Amaro Gonzalez C."/>
        </authorList>
    </citation>
    <scope>NUCLEOTIDE SEQUENCE</scope>
</reference>
<reference evidence="1" key="2">
    <citation type="journal article" date="2015" name="Fish Shellfish Immunol.">
        <title>Early steps in the European eel (Anguilla anguilla)-Vibrio vulnificus interaction in the gills: Role of the RtxA13 toxin.</title>
        <authorList>
            <person name="Callol A."/>
            <person name="Pajuelo D."/>
            <person name="Ebbesson L."/>
            <person name="Teles M."/>
            <person name="MacKenzie S."/>
            <person name="Amaro C."/>
        </authorList>
    </citation>
    <scope>NUCLEOTIDE SEQUENCE</scope>
</reference>
<proteinExistence type="predicted"/>
<sequence length="103" mass="11199">MLDSFMPLEVQDCKESHKGSKIFFGSVHLIPSSKSRPPALVPTFLQATGAFLKSTAQSVMYAVLHFVALSLVGFMGCAQSSTQVLESLKMTKSTTSDLETQLR</sequence>